<proteinExistence type="inferred from homology"/>
<dbReference type="GO" id="GO:0005886">
    <property type="term" value="C:plasma membrane"/>
    <property type="evidence" value="ECO:0007669"/>
    <property type="project" value="TreeGrafter"/>
</dbReference>
<dbReference type="GO" id="GO:0006581">
    <property type="term" value="P:acetylcholine catabolic process"/>
    <property type="evidence" value="ECO:0007669"/>
    <property type="project" value="TreeGrafter"/>
</dbReference>
<dbReference type="Proteomes" id="UP000759131">
    <property type="component" value="Unassembled WGS sequence"/>
</dbReference>
<dbReference type="PANTHER" id="PTHR43918:SF4">
    <property type="entry name" value="CARBOXYLIC ESTER HYDROLASE"/>
    <property type="match status" value="1"/>
</dbReference>
<dbReference type="AlphaFoldDB" id="A0A7R9Q3P5"/>
<evidence type="ECO:0000256" key="3">
    <source>
        <dbReference type="ARBA" id="ARBA00022801"/>
    </source>
</evidence>
<feature type="non-terminal residue" evidence="6">
    <location>
        <position position="1"/>
    </location>
</feature>
<dbReference type="GO" id="GO:0005615">
    <property type="term" value="C:extracellular space"/>
    <property type="evidence" value="ECO:0007669"/>
    <property type="project" value="TreeGrafter"/>
</dbReference>
<dbReference type="InterPro" id="IPR019826">
    <property type="entry name" value="Carboxylesterase_B_AS"/>
</dbReference>
<comment type="similarity">
    <text evidence="1">Belongs to the type-B carboxylesterase/lipase family.</text>
</comment>
<name>A0A7R9Q3P5_9ACAR</name>
<dbReference type="GO" id="GO:0003990">
    <property type="term" value="F:acetylcholinesterase activity"/>
    <property type="evidence" value="ECO:0007669"/>
    <property type="project" value="TreeGrafter"/>
</dbReference>
<evidence type="ECO:0000259" key="5">
    <source>
        <dbReference type="Pfam" id="PF00135"/>
    </source>
</evidence>
<keyword evidence="7" id="KW-1185">Reference proteome</keyword>
<feature type="domain" description="Carboxylesterase type B" evidence="5">
    <location>
        <begin position="474"/>
        <end position="927"/>
    </location>
</feature>
<dbReference type="InterPro" id="IPR019819">
    <property type="entry name" value="Carboxylesterase_B_CS"/>
</dbReference>
<keyword evidence="4" id="KW-0325">Glycoprotein</keyword>
<dbReference type="SUPFAM" id="SSF53474">
    <property type="entry name" value="alpha/beta-Hydrolases"/>
    <property type="match status" value="2"/>
</dbReference>
<dbReference type="GO" id="GO:0019695">
    <property type="term" value="P:choline metabolic process"/>
    <property type="evidence" value="ECO:0007669"/>
    <property type="project" value="TreeGrafter"/>
</dbReference>
<dbReference type="InterPro" id="IPR050654">
    <property type="entry name" value="AChE-related_enzymes"/>
</dbReference>
<dbReference type="InterPro" id="IPR029058">
    <property type="entry name" value="AB_hydrolase_fold"/>
</dbReference>
<accession>A0A7R9Q3P5</accession>
<evidence type="ECO:0000256" key="2">
    <source>
        <dbReference type="ARBA" id="ARBA00022487"/>
    </source>
</evidence>
<keyword evidence="2" id="KW-0719">Serine esterase</keyword>
<dbReference type="PROSITE" id="PS00941">
    <property type="entry name" value="CARBOXYLESTERASE_B_2"/>
    <property type="match status" value="2"/>
</dbReference>
<organism evidence="6">
    <name type="scientific">Medioppia subpectinata</name>
    <dbReference type="NCBI Taxonomy" id="1979941"/>
    <lineage>
        <taxon>Eukaryota</taxon>
        <taxon>Metazoa</taxon>
        <taxon>Ecdysozoa</taxon>
        <taxon>Arthropoda</taxon>
        <taxon>Chelicerata</taxon>
        <taxon>Arachnida</taxon>
        <taxon>Acari</taxon>
        <taxon>Acariformes</taxon>
        <taxon>Sarcoptiformes</taxon>
        <taxon>Oribatida</taxon>
        <taxon>Brachypylina</taxon>
        <taxon>Oppioidea</taxon>
        <taxon>Oppiidae</taxon>
        <taxon>Medioppia</taxon>
    </lineage>
</organism>
<reference evidence="6" key="1">
    <citation type="submission" date="2020-11" db="EMBL/GenBank/DDBJ databases">
        <authorList>
            <person name="Tran Van P."/>
        </authorList>
    </citation>
    <scope>NUCLEOTIDE SEQUENCE</scope>
</reference>
<sequence>GIPYATPPVGDLRFRPTVPISYAQNITINATNFGNTCPQTGYTLPDNEDCLYLNIWTPTLNTSAKLPVMFWIYPGGFYNGSADQYDGRDFAIRGVVYVSMNFRLGALGYLCTNRPDAAGNMGELDQRMALKWTQQYIGHFGGNGNDITLFGQSSGSISVSAHMLSNASNVYFKKAILQSGTITTSIFGSKSANTMLAKKFATFAGCNPHTNYVQCLRRKSVAEIVSAQNNAYLWNNKNTIGIQFVSYKPFGICYDSEYLPHNPIELLRRRNFRSNLKVITGHTIIEGAFLSPLLNVVIPEWGQYYPNVTVAPIDKQVAYDNLCTLFANTPYVQQLTHKYTQTFSNRYNDSQSSGLRAAVVQAFSDYAYTCPTILFGQYLVQYSNFSVNLHQYYLKYANSQSDCYNSTWCYGAKHTDDLPLVFGQPFYEPNYTDTDRYMSALVMDIWTTFAKTGTLPKVNDKRWLPYTPLPNGGGIPYATPPVGDLRFRPTVPIRYTQNKTIMTTKYRNDCPQNGNSLDKYEDCLYLNIWTPTLNTSARLPVMVMISPGGFLVSLTTTIMGQLLAIRHVVYVQMNFRLGALGYLCTDRPDAAGNMGELDQSMALKWTHRYIRHFGGNGNDITLFGESSGSISVSAHILYNASNIYFKKTILQSGSIFSNDVGSVADNTQVAKRFAQFMGCNPNKNYVQCLRGKSVAEIVSAQNNVQLWNKGNQTAIQVIAYKHPFGICYGSDYLPHSPIELLRRRNFRQDLQVLSGHLIIEGALISPDFGYVIPWWGQYDPTVATVPIDKQLTQGDILTIYANAPFANRLAQKYTQGFSDRFNDSQTQSLRAAVVQVLSDYRYSCPTVLFGQYLVQYSNFAVNLHQYYLTYANSQSYCYNSTWCYGAKHFDDVPLVFGQPFYEPNYTDTDRYMSALMMNIWTDFAKTG</sequence>
<evidence type="ECO:0000313" key="7">
    <source>
        <dbReference type="Proteomes" id="UP000759131"/>
    </source>
</evidence>
<evidence type="ECO:0000313" key="6">
    <source>
        <dbReference type="EMBL" id="CAD7631063.1"/>
    </source>
</evidence>
<dbReference type="PANTHER" id="PTHR43918">
    <property type="entry name" value="ACETYLCHOLINESTERASE"/>
    <property type="match status" value="1"/>
</dbReference>
<feature type="domain" description="Carboxylesterase type B" evidence="5">
    <location>
        <begin position="1"/>
        <end position="468"/>
    </location>
</feature>
<protein>
    <recommendedName>
        <fullName evidence="5">Carboxylesterase type B domain-containing protein</fullName>
    </recommendedName>
</protein>
<dbReference type="EMBL" id="CAJPIZ010008948">
    <property type="protein sequence ID" value="CAG2111493.1"/>
    <property type="molecule type" value="Genomic_DNA"/>
</dbReference>
<dbReference type="PROSITE" id="PS00122">
    <property type="entry name" value="CARBOXYLESTERASE_B_1"/>
    <property type="match status" value="2"/>
</dbReference>
<dbReference type="Pfam" id="PF00135">
    <property type="entry name" value="COesterase"/>
    <property type="match status" value="2"/>
</dbReference>
<dbReference type="Gene3D" id="3.40.50.1820">
    <property type="entry name" value="alpha/beta hydrolase"/>
    <property type="match status" value="2"/>
</dbReference>
<evidence type="ECO:0000256" key="4">
    <source>
        <dbReference type="ARBA" id="ARBA00023180"/>
    </source>
</evidence>
<dbReference type="EMBL" id="OC863523">
    <property type="protein sequence ID" value="CAD7631063.1"/>
    <property type="molecule type" value="Genomic_DNA"/>
</dbReference>
<evidence type="ECO:0000256" key="1">
    <source>
        <dbReference type="ARBA" id="ARBA00005964"/>
    </source>
</evidence>
<gene>
    <name evidence="6" type="ORF">OSB1V03_LOCUS11474</name>
</gene>
<dbReference type="OrthoDB" id="19653at2759"/>
<dbReference type="InterPro" id="IPR002018">
    <property type="entry name" value="CarbesteraseB"/>
</dbReference>
<keyword evidence="3" id="KW-0378">Hydrolase</keyword>